<comment type="caution">
    <text evidence="1">The sequence shown here is derived from an EMBL/GenBank/DDBJ whole genome shotgun (WGS) entry which is preliminary data.</text>
</comment>
<sequence>MKKKLTRKEKREAEKQINFFEEFLKIRKHFFCNFNQKLKSVNEVRHSSYITYEPDILLFTIIMKNVSGIHSMNKMTKDFNNDTVINNVSKVLGYNDLEEIPHYDTINNFLKKLPVSELEKIRIYMIKALMRKRCLEKYRLLDRYWCIAIDGTHLVSFDEKHCENCLKKEYHDKDTDEVVKTVYYHVVLEAKLIVGDMALSIATEFIENESGSYSKQDCEIKAAKRLAEKLKKSFPRLPICLLGDSLYSCEPLYEVCKQNNWKFIFRFKEGRARTLWSEFEEIKKIECHKVKNHKYVNDIEYHKIDLNIAETNVTVNKSKEEKTELTFIFVTDIKITDKNIEQIFNAGRSRWKIENQGFNNQKNIRYNITHMCCLDNTAMKNHYLLAQISDIIRQLLEHGSVAIRQLKLGIKEISSRILESFRRDTLTSEDISNLKQHIKIRDL</sequence>
<dbReference type="SUPFAM" id="SSF53098">
    <property type="entry name" value="Ribonuclease H-like"/>
    <property type="match status" value="1"/>
</dbReference>
<dbReference type="RefSeq" id="WP_146869294.1">
    <property type="nucleotide sequence ID" value="NZ_BKBC01000092.1"/>
</dbReference>
<dbReference type="Proteomes" id="UP000321089">
    <property type="component" value="Unassembled WGS sequence"/>
</dbReference>
<evidence type="ECO:0000313" key="1">
    <source>
        <dbReference type="EMBL" id="GEQ23265.1"/>
    </source>
</evidence>
<name>A0A512TSQ0_CLOBU</name>
<reference evidence="1 2" key="1">
    <citation type="submission" date="2019-07" db="EMBL/GenBank/DDBJ databases">
        <title>Whole genome shotgun sequence of Clostridium butyricum NBRC 3858.</title>
        <authorList>
            <person name="Hosoyama A."/>
            <person name="Uohara A."/>
            <person name="Ohji S."/>
            <person name="Ichikawa N."/>
        </authorList>
    </citation>
    <scope>NUCLEOTIDE SEQUENCE [LARGE SCALE GENOMIC DNA]</scope>
    <source>
        <strain evidence="1 2">NBRC 3858</strain>
    </source>
</reference>
<proteinExistence type="predicted"/>
<dbReference type="EMBL" id="BKBC01000092">
    <property type="protein sequence ID" value="GEQ23265.1"/>
    <property type="molecule type" value="Genomic_DNA"/>
</dbReference>
<evidence type="ECO:0000313" key="2">
    <source>
        <dbReference type="Proteomes" id="UP000321089"/>
    </source>
</evidence>
<dbReference type="InterPro" id="IPR012337">
    <property type="entry name" value="RNaseH-like_sf"/>
</dbReference>
<evidence type="ECO:0008006" key="3">
    <source>
        <dbReference type="Google" id="ProtNLM"/>
    </source>
</evidence>
<organism evidence="1 2">
    <name type="scientific">Clostridium butyricum</name>
    <dbReference type="NCBI Taxonomy" id="1492"/>
    <lineage>
        <taxon>Bacteria</taxon>
        <taxon>Bacillati</taxon>
        <taxon>Bacillota</taxon>
        <taxon>Clostridia</taxon>
        <taxon>Eubacteriales</taxon>
        <taxon>Clostridiaceae</taxon>
        <taxon>Clostridium</taxon>
    </lineage>
</organism>
<dbReference type="AlphaFoldDB" id="A0A512TSQ0"/>
<protein>
    <recommendedName>
        <fullName evidence="3">Transposase</fullName>
    </recommendedName>
</protein>
<gene>
    <name evidence="1" type="ORF">CBU02nite_37710</name>
</gene>
<accession>A0A512TSQ0</accession>